<accession>A0A0D2GJI4</accession>
<dbReference type="PANTHER" id="PTHR28019:SF2">
    <property type="entry name" value="CELL MEMBRANE PROTEIN YLR413W-RELATED"/>
    <property type="match status" value="1"/>
</dbReference>
<evidence type="ECO:0000313" key="7">
    <source>
        <dbReference type="EMBL" id="KIW72499.1"/>
    </source>
</evidence>
<dbReference type="Pfam" id="PF06687">
    <property type="entry name" value="SUR7"/>
    <property type="match status" value="1"/>
</dbReference>
<reference evidence="7 8" key="1">
    <citation type="submission" date="2015-01" db="EMBL/GenBank/DDBJ databases">
        <title>The Genome Sequence of Capronia semiimmersa CBS27337.</title>
        <authorList>
            <consortium name="The Broad Institute Genomics Platform"/>
            <person name="Cuomo C."/>
            <person name="de Hoog S."/>
            <person name="Gorbushina A."/>
            <person name="Stielow B."/>
            <person name="Teixiera M."/>
            <person name="Abouelleil A."/>
            <person name="Chapman S.B."/>
            <person name="Priest M."/>
            <person name="Young S.K."/>
            <person name="Wortman J."/>
            <person name="Nusbaum C."/>
            <person name="Birren B."/>
        </authorList>
    </citation>
    <scope>NUCLEOTIDE SEQUENCE [LARGE SCALE GENOMIC DNA]</scope>
    <source>
        <strain evidence="7 8">CBS 27337</strain>
    </source>
</reference>
<gene>
    <name evidence="7" type="ORF">PV04_00684</name>
</gene>
<proteinExistence type="predicted"/>
<feature type="region of interest" description="Disordered" evidence="5">
    <location>
        <begin position="291"/>
        <end position="340"/>
    </location>
</feature>
<keyword evidence="4 6" id="KW-0472">Membrane</keyword>
<protein>
    <recommendedName>
        <fullName evidence="9">Integral membrane protein</fullName>
    </recommendedName>
</protein>
<dbReference type="STRING" id="5601.A0A0D2GJI4"/>
<organism evidence="7 8">
    <name type="scientific">Phialophora macrospora</name>
    <dbReference type="NCBI Taxonomy" id="1851006"/>
    <lineage>
        <taxon>Eukaryota</taxon>
        <taxon>Fungi</taxon>
        <taxon>Dikarya</taxon>
        <taxon>Ascomycota</taxon>
        <taxon>Pezizomycotina</taxon>
        <taxon>Eurotiomycetes</taxon>
        <taxon>Chaetothyriomycetidae</taxon>
        <taxon>Chaetothyriales</taxon>
        <taxon>Herpotrichiellaceae</taxon>
        <taxon>Phialophora</taxon>
    </lineage>
</organism>
<evidence type="ECO:0000256" key="6">
    <source>
        <dbReference type="SAM" id="Phobius"/>
    </source>
</evidence>
<evidence type="ECO:0000256" key="1">
    <source>
        <dbReference type="ARBA" id="ARBA00004141"/>
    </source>
</evidence>
<dbReference type="InterPro" id="IPR009571">
    <property type="entry name" value="SUR7/Rim9-like_fungi"/>
</dbReference>
<dbReference type="EMBL" id="KN846956">
    <property type="protein sequence ID" value="KIW72499.1"/>
    <property type="molecule type" value="Genomic_DNA"/>
</dbReference>
<dbReference type="GO" id="GO:0005886">
    <property type="term" value="C:plasma membrane"/>
    <property type="evidence" value="ECO:0007669"/>
    <property type="project" value="InterPro"/>
</dbReference>
<dbReference type="PANTHER" id="PTHR28019">
    <property type="entry name" value="CELL MEMBRANE PROTEIN YLR413W-RELATED"/>
    <property type="match status" value="1"/>
</dbReference>
<dbReference type="GO" id="GO:0031505">
    <property type="term" value="P:fungal-type cell wall organization"/>
    <property type="evidence" value="ECO:0007669"/>
    <property type="project" value="TreeGrafter"/>
</dbReference>
<sequence length="340" mass="37602">MRIFRRSRSKQPRGEDSPNKEIIAAGSGYSKPAPTGLRVFAITIYTLATVFLILVLIGNINNDAVIRSTYFLRIDLANIIPASVPYAIFINSIAQSIGLHDFYQVGLWNFCEGYNGEGITHCSSTETLYWFNPVEIILNELLAGASVTLPTEVVDVLDLVRLASAWMFSCFVVGVCLTFLCIFVAPMGFSKHPRWEHRAKRVFIRQLPITILSFGALLFTAVATVIATVMFIIFRNKFQGAADLNIHAHLGEPMFAFMWIATGFDLIGFIMQVGTCCGVCCCTGRRKAERRSQRQSQLDRPGRVEGAAGEEEKAPQQDGIGSSTTGTPPPGRFGSQFRKR</sequence>
<keyword evidence="2 6" id="KW-0812">Transmembrane</keyword>
<dbReference type="InterPro" id="IPR017974">
    <property type="entry name" value="Claudin_CS"/>
</dbReference>
<dbReference type="AlphaFoldDB" id="A0A0D2GJI4"/>
<evidence type="ECO:0000256" key="5">
    <source>
        <dbReference type="SAM" id="MobiDB-lite"/>
    </source>
</evidence>
<dbReference type="HOGENOM" id="CLU_034574_0_1_1"/>
<evidence type="ECO:0008006" key="9">
    <source>
        <dbReference type="Google" id="ProtNLM"/>
    </source>
</evidence>
<keyword evidence="3 6" id="KW-1133">Transmembrane helix</keyword>
<feature type="transmembrane region" description="Helical" evidence="6">
    <location>
        <begin position="165"/>
        <end position="189"/>
    </location>
</feature>
<feature type="transmembrane region" description="Helical" evidence="6">
    <location>
        <begin position="254"/>
        <end position="284"/>
    </location>
</feature>
<feature type="transmembrane region" description="Helical" evidence="6">
    <location>
        <begin position="39"/>
        <end position="60"/>
    </location>
</feature>
<evidence type="ECO:0000256" key="3">
    <source>
        <dbReference type="ARBA" id="ARBA00022989"/>
    </source>
</evidence>
<evidence type="ECO:0000256" key="2">
    <source>
        <dbReference type="ARBA" id="ARBA00022692"/>
    </source>
</evidence>
<dbReference type="GO" id="GO:0051285">
    <property type="term" value="C:cell cortex of cell tip"/>
    <property type="evidence" value="ECO:0007669"/>
    <property type="project" value="TreeGrafter"/>
</dbReference>
<comment type="subcellular location">
    <subcellularLocation>
        <location evidence="1">Membrane</location>
        <topology evidence="1">Multi-pass membrane protein</topology>
    </subcellularLocation>
</comment>
<dbReference type="PROSITE" id="PS01346">
    <property type="entry name" value="CLAUDIN"/>
    <property type="match status" value="1"/>
</dbReference>
<dbReference type="InterPro" id="IPR052413">
    <property type="entry name" value="SUR7_domain"/>
</dbReference>
<dbReference type="Proteomes" id="UP000054266">
    <property type="component" value="Unassembled WGS sequence"/>
</dbReference>
<feature type="transmembrane region" description="Helical" evidence="6">
    <location>
        <begin position="209"/>
        <end position="234"/>
    </location>
</feature>
<keyword evidence="8" id="KW-1185">Reference proteome</keyword>
<evidence type="ECO:0000256" key="4">
    <source>
        <dbReference type="ARBA" id="ARBA00023136"/>
    </source>
</evidence>
<name>A0A0D2GJI4_9EURO</name>
<evidence type="ECO:0000313" key="8">
    <source>
        <dbReference type="Proteomes" id="UP000054266"/>
    </source>
</evidence>